<dbReference type="Gene3D" id="3.30.70.1020">
    <property type="entry name" value="Trehalose-6-phosphate phosphatase related protein, domain 2"/>
    <property type="match status" value="1"/>
</dbReference>
<dbReference type="GO" id="GO:0004805">
    <property type="term" value="F:trehalose-phosphatase activity"/>
    <property type="evidence" value="ECO:0007669"/>
    <property type="project" value="UniProtKB-EC"/>
</dbReference>
<evidence type="ECO:0000313" key="7">
    <source>
        <dbReference type="EMBL" id="GGD41467.1"/>
    </source>
</evidence>
<dbReference type="InterPro" id="IPR036412">
    <property type="entry name" value="HAD-like_sf"/>
</dbReference>
<dbReference type="PANTHER" id="PTHR43768">
    <property type="entry name" value="TREHALOSE 6-PHOSPHATE PHOSPHATASE"/>
    <property type="match status" value="1"/>
</dbReference>
<evidence type="ECO:0000256" key="5">
    <source>
        <dbReference type="ARBA" id="ARBA00024179"/>
    </source>
</evidence>
<comment type="function">
    <text evidence="5 6">Removes the phosphate from trehalose 6-phosphate to produce free trehalose.</text>
</comment>
<evidence type="ECO:0000256" key="6">
    <source>
        <dbReference type="RuleBase" id="RU361117"/>
    </source>
</evidence>
<dbReference type="RefSeq" id="WP_188712358.1">
    <property type="nucleotide sequence ID" value="NZ_BMHO01000001.1"/>
</dbReference>
<sequence>MTDAVARVARAARLLVALDFDGVLSPLVTDPMAARATPEAKRAVAALMDAPGVTVAFVSGRALGDLRVIAEHDDASRVWLAGSHGAEHWRPGAGQLRADDDTDPADADEIRESAEAAAAAFEGAWIEAKRYGFALHTRTSPDGIEPRAQAAIDELMRTAAPAWRRRDGKHVLEFAWRHEGKDVAVAELRRVTQADAVVFAGDDVTDEDALRSLEEGDLGIRVGPGETAASLRVADPGELAAVLTRLASLRAS</sequence>
<proteinExistence type="inferred from homology"/>
<organism evidence="7 8">
    <name type="scientific">Microbacterium faecale</name>
    <dbReference type="NCBI Taxonomy" id="1804630"/>
    <lineage>
        <taxon>Bacteria</taxon>
        <taxon>Bacillati</taxon>
        <taxon>Actinomycetota</taxon>
        <taxon>Actinomycetes</taxon>
        <taxon>Micrococcales</taxon>
        <taxon>Microbacteriaceae</taxon>
        <taxon>Microbacterium</taxon>
    </lineage>
</organism>
<dbReference type="Proteomes" id="UP000633205">
    <property type="component" value="Unassembled WGS sequence"/>
</dbReference>
<dbReference type="InterPro" id="IPR003337">
    <property type="entry name" value="Trehalose_PPase"/>
</dbReference>
<dbReference type="InterPro" id="IPR023214">
    <property type="entry name" value="HAD_sf"/>
</dbReference>
<keyword evidence="6" id="KW-0479">Metal-binding</keyword>
<keyword evidence="8" id="KW-1185">Reference proteome</keyword>
<comment type="cofactor">
    <cofactor evidence="6">
        <name>Mg(2+)</name>
        <dbReference type="ChEBI" id="CHEBI:18420"/>
    </cofactor>
</comment>
<keyword evidence="6" id="KW-0460">Magnesium</keyword>
<dbReference type="GO" id="GO:0005992">
    <property type="term" value="P:trehalose biosynthetic process"/>
    <property type="evidence" value="ECO:0007669"/>
    <property type="project" value="InterPro"/>
</dbReference>
<dbReference type="NCBIfam" id="TIGR01484">
    <property type="entry name" value="HAD-SF-IIB"/>
    <property type="match status" value="1"/>
</dbReference>
<accession>A0A917DHR5</accession>
<reference evidence="7" key="2">
    <citation type="submission" date="2020-09" db="EMBL/GenBank/DDBJ databases">
        <authorList>
            <person name="Sun Q."/>
            <person name="Zhou Y."/>
        </authorList>
    </citation>
    <scope>NUCLEOTIDE SEQUENCE</scope>
    <source>
        <strain evidence="7">CGMCC 1.15152</strain>
    </source>
</reference>
<protein>
    <recommendedName>
        <fullName evidence="6">Trehalose 6-phosphate phosphatase</fullName>
        <ecNumber evidence="6">3.1.3.12</ecNumber>
    </recommendedName>
</protein>
<dbReference type="PANTHER" id="PTHR43768:SF3">
    <property type="entry name" value="TREHALOSE 6-PHOSPHATE PHOSPHATASE"/>
    <property type="match status" value="1"/>
</dbReference>
<evidence type="ECO:0000256" key="3">
    <source>
        <dbReference type="ARBA" id="ARBA00008770"/>
    </source>
</evidence>
<dbReference type="InterPro" id="IPR006379">
    <property type="entry name" value="HAD-SF_hydro_IIB"/>
</dbReference>
<dbReference type="EC" id="3.1.3.12" evidence="6"/>
<evidence type="ECO:0000256" key="1">
    <source>
        <dbReference type="ARBA" id="ARBA00000500"/>
    </source>
</evidence>
<dbReference type="InterPro" id="IPR044651">
    <property type="entry name" value="OTSB-like"/>
</dbReference>
<dbReference type="SUPFAM" id="SSF56784">
    <property type="entry name" value="HAD-like"/>
    <property type="match status" value="1"/>
</dbReference>
<comment type="caution">
    <text evidence="7">The sequence shown here is derived from an EMBL/GenBank/DDBJ whole genome shotgun (WGS) entry which is preliminary data.</text>
</comment>
<evidence type="ECO:0000313" key="8">
    <source>
        <dbReference type="Proteomes" id="UP000633205"/>
    </source>
</evidence>
<evidence type="ECO:0000256" key="2">
    <source>
        <dbReference type="ARBA" id="ARBA00005199"/>
    </source>
</evidence>
<dbReference type="Gene3D" id="3.40.50.1000">
    <property type="entry name" value="HAD superfamily/HAD-like"/>
    <property type="match status" value="1"/>
</dbReference>
<dbReference type="NCBIfam" id="TIGR00685">
    <property type="entry name" value="T6PP"/>
    <property type="match status" value="1"/>
</dbReference>
<name>A0A917DHR5_9MICO</name>
<reference evidence="7" key="1">
    <citation type="journal article" date="2014" name="Int. J. Syst. Evol. Microbiol.">
        <title>Complete genome sequence of Corynebacterium casei LMG S-19264T (=DSM 44701T), isolated from a smear-ripened cheese.</title>
        <authorList>
            <consortium name="US DOE Joint Genome Institute (JGI-PGF)"/>
            <person name="Walter F."/>
            <person name="Albersmeier A."/>
            <person name="Kalinowski J."/>
            <person name="Ruckert C."/>
        </authorList>
    </citation>
    <scope>NUCLEOTIDE SEQUENCE</scope>
    <source>
        <strain evidence="7">CGMCC 1.15152</strain>
    </source>
</reference>
<comment type="similarity">
    <text evidence="3 6">Belongs to the trehalose phosphatase family.</text>
</comment>
<gene>
    <name evidence="7" type="primary">otsB</name>
    <name evidence="7" type="ORF">GCM10010915_23010</name>
</gene>
<dbReference type="Pfam" id="PF02358">
    <property type="entry name" value="Trehalose_PPase"/>
    <property type="match status" value="1"/>
</dbReference>
<evidence type="ECO:0000256" key="4">
    <source>
        <dbReference type="ARBA" id="ARBA00022801"/>
    </source>
</evidence>
<dbReference type="AlphaFoldDB" id="A0A917DHR5"/>
<comment type="pathway">
    <text evidence="2 6">Glycan biosynthesis; trehalose biosynthesis.</text>
</comment>
<dbReference type="GO" id="GO:0046872">
    <property type="term" value="F:metal ion binding"/>
    <property type="evidence" value="ECO:0007669"/>
    <property type="project" value="UniProtKB-KW"/>
</dbReference>
<dbReference type="EMBL" id="BMHO01000001">
    <property type="protein sequence ID" value="GGD41467.1"/>
    <property type="molecule type" value="Genomic_DNA"/>
</dbReference>
<keyword evidence="4 6" id="KW-0378">Hydrolase</keyword>
<comment type="catalytic activity">
    <reaction evidence="1 6">
        <text>alpha,alpha-trehalose 6-phosphate + H2O = alpha,alpha-trehalose + phosphate</text>
        <dbReference type="Rhea" id="RHEA:23420"/>
        <dbReference type="ChEBI" id="CHEBI:15377"/>
        <dbReference type="ChEBI" id="CHEBI:16551"/>
        <dbReference type="ChEBI" id="CHEBI:43474"/>
        <dbReference type="ChEBI" id="CHEBI:58429"/>
        <dbReference type="EC" id="3.1.3.12"/>
    </reaction>
</comment>